<keyword evidence="8" id="KW-1185">Reference proteome</keyword>
<comment type="subunit">
    <text evidence="4">Part of the Bam complex.</text>
</comment>
<evidence type="ECO:0000256" key="4">
    <source>
        <dbReference type="HAMAP-Rule" id="MF_00923"/>
    </source>
</evidence>
<dbReference type="Proteomes" id="UP000443353">
    <property type="component" value="Unassembled WGS sequence"/>
</dbReference>
<dbReference type="HAMAP" id="MF_00923">
    <property type="entry name" value="OM_assembly_BamB"/>
    <property type="match status" value="1"/>
</dbReference>
<feature type="chain" id="PRO_5031659984" description="Outer membrane protein assembly factor BamB" evidence="5">
    <location>
        <begin position="27"/>
        <end position="381"/>
    </location>
</feature>
<comment type="caution">
    <text evidence="7">The sequence shown here is derived from an EMBL/GenBank/DDBJ whole genome shotgun (WGS) entry which is preliminary data.</text>
</comment>
<sequence>MRITRKLVGVGMFALMAGCSSLNPFASKPKGNQPTPLVDLKGSMAVRTAWKLEVGKSQSYMFSPAIADNTIVAAGADGTIVRAEAATGRQIWRTKAGMDLTAGVGTDGSVIVLGGAKGMLLAFDMDGKKLWDAQLSSEILSAPVVGQGIVVARSIDNRIVGFDAKTGQKKWTVQRNAPALTLRLAPGMVIHDKDVLVAQPGGKLMSLILATGAPRWEIEVGVARGATELERVTDMGGTPVIIENDVCAVSYQGRVGCFDLATGSPRWTRDLSSEVGVAADQRFVFVPDDKGAVYAYNRDSGTSAWKNDKLAYRRLSTPVSYGRAVAVGDYQGYVHFLSREDGSFLSRAATDGSAIESTPLVVGSNLIFQTQNGTVTAIAVE</sequence>
<gene>
    <name evidence="4 7" type="primary">bamB</name>
    <name evidence="7" type="ORF">GPY61_21840</name>
</gene>
<dbReference type="PANTHER" id="PTHR34512:SF30">
    <property type="entry name" value="OUTER MEMBRANE PROTEIN ASSEMBLY FACTOR BAMB"/>
    <property type="match status" value="1"/>
</dbReference>
<keyword evidence="1 4" id="KW-0732">Signal</keyword>
<name>A0A7X3G4K7_9BURK</name>
<evidence type="ECO:0000259" key="6">
    <source>
        <dbReference type="Pfam" id="PF13360"/>
    </source>
</evidence>
<dbReference type="EMBL" id="WSES01000007">
    <property type="protein sequence ID" value="MVW62577.1"/>
    <property type="molecule type" value="Genomic_DNA"/>
</dbReference>
<evidence type="ECO:0000256" key="1">
    <source>
        <dbReference type="ARBA" id="ARBA00022729"/>
    </source>
</evidence>
<dbReference type="AlphaFoldDB" id="A0A7X3G4K7"/>
<evidence type="ECO:0000256" key="2">
    <source>
        <dbReference type="ARBA" id="ARBA00023136"/>
    </source>
</evidence>
<dbReference type="InterPro" id="IPR017687">
    <property type="entry name" value="BamB"/>
</dbReference>
<dbReference type="InterPro" id="IPR015943">
    <property type="entry name" value="WD40/YVTN_repeat-like_dom_sf"/>
</dbReference>
<dbReference type="InterPro" id="IPR018391">
    <property type="entry name" value="PQQ_b-propeller_rpt"/>
</dbReference>
<keyword evidence="2 4" id="KW-0472">Membrane</keyword>
<dbReference type="PANTHER" id="PTHR34512">
    <property type="entry name" value="CELL SURFACE PROTEIN"/>
    <property type="match status" value="1"/>
</dbReference>
<dbReference type="GO" id="GO:0009279">
    <property type="term" value="C:cell outer membrane"/>
    <property type="evidence" value="ECO:0007669"/>
    <property type="project" value="UniProtKB-SubCell"/>
</dbReference>
<reference evidence="7 8" key="1">
    <citation type="submission" date="2019-12" db="EMBL/GenBank/DDBJ databases">
        <authorList>
            <person name="Li C."/>
            <person name="Zhao J."/>
        </authorList>
    </citation>
    <scope>NUCLEOTIDE SEQUENCE [LARGE SCALE GENOMIC DNA]</scope>
    <source>
        <strain evidence="7 8">NEAU-DD11</strain>
    </source>
</reference>
<keyword evidence="4" id="KW-0449">Lipoprotein</keyword>
<evidence type="ECO:0000313" key="7">
    <source>
        <dbReference type="EMBL" id="MVW62577.1"/>
    </source>
</evidence>
<dbReference type="SMART" id="SM00564">
    <property type="entry name" value="PQQ"/>
    <property type="match status" value="6"/>
</dbReference>
<dbReference type="SUPFAM" id="SSF50998">
    <property type="entry name" value="Quinoprotein alcohol dehydrogenase-like"/>
    <property type="match status" value="1"/>
</dbReference>
<comment type="function">
    <text evidence="4">Part of the outer membrane protein assembly complex, which is involved in assembly and insertion of beta-barrel proteins into the outer membrane.</text>
</comment>
<dbReference type="GO" id="GO:0051205">
    <property type="term" value="P:protein insertion into membrane"/>
    <property type="evidence" value="ECO:0007669"/>
    <property type="project" value="UniProtKB-UniRule"/>
</dbReference>
<dbReference type="PROSITE" id="PS51257">
    <property type="entry name" value="PROKAR_LIPOPROTEIN"/>
    <property type="match status" value="1"/>
</dbReference>
<comment type="similarity">
    <text evidence="4">Belongs to the BamB family.</text>
</comment>
<comment type="subcellular location">
    <subcellularLocation>
        <location evidence="4">Cell outer membrane</location>
        <topology evidence="4">Lipid-anchor</topology>
    </subcellularLocation>
</comment>
<dbReference type="NCBIfam" id="TIGR03300">
    <property type="entry name" value="assembly_YfgL"/>
    <property type="match status" value="1"/>
</dbReference>
<evidence type="ECO:0000256" key="3">
    <source>
        <dbReference type="ARBA" id="ARBA00023237"/>
    </source>
</evidence>
<keyword evidence="4" id="KW-0564">Palmitate</keyword>
<keyword evidence="3 4" id="KW-0998">Cell outer membrane</keyword>
<feature type="signal peptide" evidence="5">
    <location>
        <begin position="1"/>
        <end position="26"/>
    </location>
</feature>
<dbReference type="InterPro" id="IPR002372">
    <property type="entry name" value="PQQ_rpt_dom"/>
</dbReference>
<organism evidence="7 8">
    <name type="scientific">Massilia cellulosiltytica</name>
    <dbReference type="NCBI Taxonomy" id="2683234"/>
    <lineage>
        <taxon>Bacteria</taxon>
        <taxon>Pseudomonadati</taxon>
        <taxon>Pseudomonadota</taxon>
        <taxon>Betaproteobacteria</taxon>
        <taxon>Burkholderiales</taxon>
        <taxon>Oxalobacteraceae</taxon>
        <taxon>Telluria group</taxon>
        <taxon>Massilia</taxon>
    </lineage>
</organism>
<proteinExistence type="inferred from homology"/>
<protein>
    <recommendedName>
        <fullName evidence="4">Outer membrane protein assembly factor BamB</fullName>
    </recommendedName>
</protein>
<accession>A0A7X3G4K7</accession>
<dbReference type="RefSeq" id="WP_160409985.1">
    <property type="nucleotide sequence ID" value="NZ_WSES01000007.1"/>
</dbReference>
<dbReference type="InterPro" id="IPR011047">
    <property type="entry name" value="Quinoprotein_ADH-like_sf"/>
</dbReference>
<dbReference type="GO" id="GO:0043165">
    <property type="term" value="P:Gram-negative-bacterium-type cell outer membrane assembly"/>
    <property type="evidence" value="ECO:0007669"/>
    <property type="project" value="UniProtKB-UniRule"/>
</dbReference>
<feature type="domain" description="Pyrrolo-quinoline quinone repeat" evidence="6">
    <location>
        <begin position="77"/>
        <end position="307"/>
    </location>
</feature>
<dbReference type="Gene3D" id="2.130.10.10">
    <property type="entry name" value="YVTN repeat-like/Quinoprotein amine dehydrogenase"/>
    <property type="match status" value="1"/>
</dbReference>
<dbReference type="Pfam" id="PF13360">
    <property type="entry name" value="PQQ_2"/>
    <property type="match status" value="1"/>
</dbReference>
<evidence type="ECO:0000256" key="5">
    <source>
        <dbReference type="SAM" id="SignalP"/>
    </source>
</evidence>
<evidence type="ECO:0000313" key="8">
    <source>
        <dbReference type="Proteomes" id="UP000443353"/>
    </source>
</evidence>